<name>A0A7X2HMP6_RALPI</name>
<comment type="catalytic activity">
    <reaction evidence="2">
        <text>2 GTP = 3',3'-c-di-GMP + 2 diphosphate</text>
        <dbReference type="Rhea" id="RHEA:24898"/>
        <dbReference type="ChEBI" id="CHEBI:33019"/>
        <dbReference type="ChEBI" id="CHEBI:37565"/>
        <dbReference type="ChEBI" id="CHEBI:58805"/>
        <dbReference type="EC" id="2.7.7.65"/>
    </reaction>
</comment>
<dbReference type="PANTHER" id="PTHR45138">
    <property type="entry name" value="REGULATORY COMPONENTS OF SENSORY TRANSDUCTION SYSTEM"/>
    <property type="match status" value="1"/>
</dbReference>
<dbReference type="InterPro" id="IPR029787">
    <property type="entry name" value="Nucleotide_cyclase"/>
</dbReference>
<feature type="transmembrane region" description="Helical" evidence="3">
    <location>
        <begin position="60"/>
        <end position="77"/>
    </location>
</feature>
<dbReference type="AlphaFoldDB" id="A0A7X2HMP6"/>
<protein>
    <recommendedName>
        <fullName evidence="1">diguanylate cyclase</fullName>
        <ecNumber evidence="1">2.7.7.65</ecNumber>
    </recommendedName>
</protein>
<dbReference type="EMBL" id="WJYN01000004">
    <property type="protein sequence ID" value="MRS99360.1"/>
    <property type="molecule type" value="Genomic_DNA"/>
</dbReference>
<keyword evidence="3" id="KW-1133">Transmembrane helix</keyword>
<dbReference type="Gene3D" id="3.30.70.270">
    <property type="match status" value="1"/>
</dbReference>
<evidence type="ECO:0000313" key="5">
    <source>
        <dbReference type="EMBL" id="MRS99360.1"/>
    </source>
</evidence>
<dbReference type="Pfam" id="PF00990">
    <property type="entry name" value="GGDEF"/>
    <property type="match status" value="1"/>
</dbReference>
<evidence type="ECO:0000313" key="6">
    <source>
        <dbReference type="Proteomes" id="UP000441032"/>
    </source>
</evidence>
<dbReference type="InterPro" id="IPR043128">
    <property type="entry name" value="Rev_trsase/Diguanyl_cyclase"/>
</dbReference>
<dbReference type="CDD" id="cd01949">
    <property type="entry name" value="GGDEF"/>
    <property type="match status" value="1"/>
</dbReference>
<dbReference type="PROSITE" id="PS50887">
    <property type="entry name" value="GGDEF"/>
    <property type="match status" value="1"/>
</dbReference>
<organism evidence="5 6">
    <name type="scientific">Ralstonia pickettii</name>
    <name type="common">Burkholderia pickettii</name>
    <dbReference type="NCBI Taxonomy" id="329"/>
    <lineage>
        <taxon>Bacteria</taxon>
        <taxon>Pseudomonadati</taxon>
        <taxon>Pseudomonadota</taxon>
        <taxon>Betaproteobacteria</taxon>
        <taxon>Burkholderiales</taxon>
        <taxon>Burkholderiaceae</taxon>
        <taxon>Ralstonia</taxon>
    </lineage>
</organism>
<feature type="domain" description="GGDEF" evidence="4">
    <location>
        <begin position="250"/>
        <end position="378"/>
    </location>
</feature>
<dbReference type="FunFam" id="3.30.70.270:FF:000001">
    <property type="entry name" value="Diguanylate cyclase domain protein"/>
    <property type="match status" value="1"/>
</dbReference>
<dbReference type="PANTHER" id="PTHR45138:SF9">
    <property type="entry name" value="DIGUANYLATE CYCLASE DGCM-RELATED"/>
    <property type="match status" value="1"/>
</dbReference>
<keyword evidence="3" id="KW-0472">Membrane</keyword>
<feature type="transmembrane region" description="Helical" evidence="3">
    <location>
        <begin position="89"/>
        <end position="109"/>
    </location>
</feature>
<reference evidence="5 6" key="1">
    <citation type="submission" date="2019-11" db="EMBL/GenBank/DDBJ databases">
        <title>Phenotypic characterization of an OXA-22 and OXA-60 co-producing Ralstonia pickettii clinical strain.</title>
        <authorList>
            <person name="He F."/>
        </authorList>
    </citation>
    <scope>NUCLEOTIDE SEQUENCE [LARGE SCALE GENOMIC DNA]</scope>
    <source>
        <strain evidence="5 6">PSLESD1</strain>
    </source>
</reference>
<sequence length="397" mass="41964">MLSPLALIGIVMVSCLMSVAILGSLLRTAVPGIGRWCVAHALLATASACVLIAGSLQARFVTLAAALITLTAVLLLIQGMRQFFGKAWAVPQETGAFAVAFAALVYFTLVSPNVSAKIGIVSVFFAYARIAVGTLALRHAPHDGTRYPYRFVAAAAYLGALFHVTRAIAVAFGMPQTAFLEPSAWNVLFLRLAIVTFPCMSTGMVMLAHDQLARRMDQLANIDELTGVLMRRAFMARASVLLHDAVASGKPLSIAVLDIDKFKAVNDGFGHAVGDRILKHVTSVVSTRLKPGDLIGRLGGEEFAIVMVDADKAAAAAVMDELRLAVEHSPREGVHCTFSAGVECVMPGDTLAATLARADAALYLAKEKGRNRVIIASKAHEGDIETHGATATSKLAC</sequence>
<feature type="transmembrane region" description="Helical" evidence="3">
    <location>
        <begin position="149"/>
        <end position="172"/>
    </location>
</feature>
<dbReference type="EC" id="2.7.7.65" evidence="1"/>
<dbReference type="NCBIfam" id="TIGR00254">
    <property type="entry name" value="GGDEF"/>
    <property type="match status" value="1"/>
</dbReference>
<gene>
    <name evidence="5" type="ORF">GJQ57_11960</name>
</gene>
<feature type="transmembrane region" description="Helical" evidence="3">
    <location>
        <begin position="6"/>
        <end position="26"/>
    </location>
</feature>
<feature type="transmembrane region" description="Helical" evidence="3">
    <location>
        <begin position="115"/>
        <end position="137"/>
    </location>
</feature>
<dbReference type="InterPro" id="IPR000160">
    <property type="entry name" value="GGDEF_dom"/>
</dbReference>
<evidence type="ECO:0000256" key="1">
    <source>
        <dbReference type="ARBA" id="ARBA00012528"/>
    </source>
</evidence>
<dbReference type="SMART" id="SM00267">
    <property type="entry name" value="GGDEF"/>
    <property type="match status" value="1"/>
</dbReference>
<evidence type="ECO:0000256" key="3">
    <source>
        <dbReference type="SAM" id="Phobius"/>
    </source>
</evidence>
<dbReference type="InterPro" id="IPR050469">
    <property type="entry name" value="Diguanylate_Cyclase"/>
</dbReference>
<evidence type="ECO:0000259" key="4">
    <source>
        <dbReference type="PROSITE" id="PS50887"/>
    </source>
</evidence>
<evidence type="ECO:0000256" key="2">
    <source>
        <dbReference type="ARBA" id="ARBA00034247"/>
    </source>
</evidence>
<keyword evidence="3" id="KW-0812">Transmembrane</keyword>
<feature type="transmembrane region" description="Helical" evidence="3">
    <location>
        <begin position="184"/>
        <end position="208"/>
    </location>
</feature>
<comment type="caution">
    <text evidence="5">The sequence shown here is derived from an EMBL/GenBank/DDBJ whole genome shotgun (WGS) entry which is preliminary data.</text>
</comment>
<dbReference type="GO" id="GO:0052621">
    <property type="term" value="F:diguanylate cyclase activity"/>
    <property type="evidence" value="ECO:0007669"/>
    <property type="project" value="UniProtKB-EC"/>
</dbReference>
<dbReference type="Proteomes" id="UP000441032">
    <property type="component" value="Unassembled WGS sequence"/>
</dbReference>
<feature type="transmembrane region" description="Helical" evidence="3">
    <location>
        <begin position="33"/>
        <end position="54"/>
    </location>
</feature>
<accession>A0A7X2HMP6</accession>
<proteinExistence type="predicted"/>
<dbReference type="SUPFAM" id="SSF55073">
    <property type="entry name" value="Nucleotide cyclase"/>
    <property type="match status" value="1"/>
</dbReference>